<accession>A0AAV4W404</accession>
<proteinExistence type="predicted"/>
<keyword evidence="2" id="KW-1185">Reference proteome</keyword>
<evidence type="ECO:0000313" key="1">
    <source>
        <dbReference type="EMBL" id="GIY76681.1"/>
    </source>
</evidence>
<protein>
    <submittedName>
        <fullName evidence="1">Uncharacterized protein</fullName>
    </submittedName>
</protein>
<sequence length="100" mass="11475">MKSESLQVSMAPPRLEPGLLWNGRDLSVQEFIVSTRMKTQEFPIRLLSRVSHPVTTPGPSRQYIYYHPHLCNWNAAGILMKYGTYGQKIHWTIVVINGVH</sequence>
<evidence type="ECO:0000313" key="2">
    <source>
        <dbReference type="Proteomes" id="UP001054945"/>
    </source>
</evidence>
<dbReference type="EMBL" id="BPLR01015515">
    <property type="protein sequence ID" value="GIY76681.1"/>
    <property type="molecule type" value="Genomic_DNA"/>
</dbReference>
<name>A0AAV4W404_CAEEX</name>
<dbReference type="Proteomes" id="UP001054945">
    <property type="component" value="Unassembled WGS sequence"/>
</dbReference>
<gene>
    <name evidence="1" type="ORF">CEXT_132621</name>
</gene>
<organism evidence="1 2">
    <name type="scientific">Caerostris extrusa</name>
    <name type="common">Bark spider</name>
    <name type="synonym">Caerostris bankana</name>
    <dbReference type="NCBI Taxonomy" id="172846"/>
    <lineage>
        <taxon>Eukaryota</taxon>
        <taxon>Metazoa</taxon>
        <taxon>Ecdysozoa</taxon>
        <taxon>Arthropoda</taxon>
        <taxon>Chelicerata</taxon>
        <taxon>Arachnida</taxon>
        <taxon>Araneae</taxon>
        <taxon>Araneomorphae</taxon>
        <taxon>Entelegynae</taxon>
        <taxon>Araneoidea</taxon>
        <taxon>Araneidae</taxon>
        <taxon>Caerostris</taxon>
    </lineage>
</organism>
<reference evidence="1 2" key="1">
    <citation type="submission" date="2021-06" db="EMBL/GenBank/DDBJ databases">
        <title>Caerostris extrusa draft genome.</title>
        <authorList>
            <person name="Kono N."/>
            <person name="Arakawa K."/>
        </authorList>
    </citation>
    <scope>NUCLEOTIDE SEQUENCE [LARGE SCALE GENOMIC DNA]</scope>
</reference>
<comment type="caution">
    <text evidence="1">The sequence shown here is derived from an EMBL/GenBank/DDBJ whole genome shotgun (WGS) entry which is preliminary data.</text>
</comment>
<dbReference type="AlphaFoldDB" id="A0AAV4W404"/>